<evidence type="ECO:0000256" key="8">
    <source>
        <dbReference type="ARBA" id="ARBA00023054"/>
    </source>
</evidence>
<keyword evidence="4" id="KW-0493">Microtubule</keyword>
<keyword evidence="6" id="KW-0067">ATP-binding</keyword>
<evidence type="ECO:0000256" key="7">
    <source>
        <dbReference type="ARBA" id="ARBA00023017"/>
    </source>
</evidence>
<evidence type="ECO:0000256" key="9">
    <source>
        <dbReference type="ARBA" id="ARBA00023069"/>
    </source>
</evidence>
<proteinExistence type="inferred from homology"/>
<comment type="similarity">
    <text evidence="2">Belongs to the dynein heavy chain family.</text>
</comment>
<dbReference type="GO" id="GO:0030286">
    <property type="term" value="C:dynein complex"/>
    <property type="evidence" value="ECO:0007669"/>
    <property type="project" value="UniProtKB-KW"/>
</dbReference>
<evidence type="ECO:0000256" key="1">
    <source>
        <dbReference type="ARBA" id="ARBA00004430"/>
    </source>
</evidence>
<evidence type="ECO:0000256" key="6">
    <source>
        <dbReference type="ARBA" id="ARBA00022840"/>
    </source>
</evidence>
<keyword evidence="9" id="KW-0969">Cilium</keyword>
<dbReference type="GO" id="GO:0005524">
    <property type="term" value="F:ATP binding"/>
    <property type="evidence" value="ECO:0007669"/>
    <property type="project" value="UniProtKB-KW"/>
</dbReference>
<dbReference type="GO" id="GO:0007018">
    <property type="term" value="P:microtubule-based movement"/>
    <property type="evidence" value="ECO:0007669"/>
    <property type="project" value="InterPro"/>
</dbReference>
<comment type="subcellular location">
    <subcellularLocation>
        <location evidence="1">Cytoplasm</location>
        <location evidence="1">Cytoskeleton</location>
        <location evidence="1">Cilium axoneme</location>
    </subcellularLocation>
</comment>
<evidence type="ECO:0000313" key="15">
    <source>
        <dbReference type="Proteomes" id="UP000261660"/>
    </source>
</evidence>
<protein>
    <submittedName>
        <fullName evidence="14">Dynein axonemal heavy chain 10</fullName>
    </submittedName>
</protein>
<dbReference type="InterPro" id="IPR026983">
    <property type="entry name" value="DHC"/>
</dbReference>
<keyword evidence="7" id="KW-0243">Dynein</keyword>
<keyword evidence="8" id="KW-0175">Coiled coil</keyword>
<dbReference type="InterPro" id="IPR027417">
    <property type="entry name" value="P-loop_NTPase"/>
</dbReference>
<dbReference type="GO" id="GO:0051959">
    <property type="term" value="F:dynein light intermediate chain binding"/>
    <property type="evidence" value="ECO:0007669"/>
    <property type="project" value="InterPro"/>
</dbReference>
<reference evidence="14" key="2">
    <citation type="submission" date="2025-09" db="UniProtKB">
        <authorList>
            <consortium name="Ensembl"/>
        </authorList>
    </citation>
    <scope>IDENTIFICATION</scope>
</reference>
<organism evidence="14 15">
    <name type="scientific">Labrus bergylta</name>
    <name type="common">ballan wrasse</name>
    <dbReference type="NCBI Taxonomy" id="56723"/>
    <lineage>
        <taxon>Eukaryota</taxon>
        <taxon>Metazoa</taxon>
        <taxon>Chordata</taxon>
        <taxon>Craniata</taxon>
        <taxon>Vertebrata</taxon>
        <taxon>Euteleostomi</taxon>
        <taxon>Actinopterygii</taxon>
        <taxon>Neopterygii</taxon>
        <taxon>Teleostei</taxon>
        <taxon>Neoteleostei</taxon>
        <taxon>Acanthomorphata</taxon>
        <taxon>Eupercaria</taxon>
        <taxon>Labriformes</taxon>
        <taxon>Labridae</taxon>
        <taxon>Labrus</taxon>
    </lineage>
</organism>
<keyword evidence="12" id="KW-0966">Cell projection</keyword>
<dbReference type="AlphaFoldDB" id="A0A3Q3E7J6"/>
<keyword evidence="10" id="KW-0505">Motor protein</keyword>
<feature type="domain" description="Dynein heavy chain ATP-binding dynein motor region" evidence="13">
    <location>
        <begin position="2"/>
        <end position="146"/>
    </location>
</feature>
<dbReference type="Gene3D" id="6.10.140.1060">
    <property type="match status" value="1"/>
</dbReference>
<evidence type="ECO:0000256" key="3">
    <source>
        <dbReference type="ARBA" id="ARBA00022490"/>
    </source>
</evidence>
<keyword evidence="11" id="KW-0206">Cytoskeleton</keyword>
<evidence type="ECO:0000313" key="14">
    <source>
        <dbReference type="Ensembl" id="ENSLBEP00000001976.1"/>
    </source>
</evidence>
<evidence type="ECO:0000256" key="5">
    <source>
        <dbReference type="ARBA" id="ARBA00022741"/>
    </source>
</evidence>
<dbReference type="GeneTree" id="ENSGT00940000154642"/>
<reference evidence="14" key="1">
    <citation type="submission" date="2025-08" db="UniProtKB">
        <authorList>
            <consortium name="Ensembl"/>
        </authorList>
    </citation>
    <scope>IDENTIFICATION</scope>
</reference>
<dbReference type="InterPro" id="IPR035706">
    <property type="entry name" value="AAA_9"/>
</dbReference>
<evidence type="ECO:0000256" key="10">
    <source>
        <dbReference type="ARBA" id="ARBA00023175"/>
    </source>
</evidence>
<evidence type="ECO:0000256" key="11">
    <source>
        <dbReference type="ARBA" id="ARBA00023212"/>
    </source>
</evidence>
<sequence>LDDVDEYIDPVIDTVLERNVKGAEGRQVIMLGDKEVDFDPNFKLYLNTKLSNPKYSPSVFGKAMVINYTVTLKGLEDQLLSVIMGFEKKELEEQREHLIQETSNNKKLLKNLGDSLLRELATSTGNMLDNTELVYTLEETKSKSSELAEETARNIDELRDGYRPAAKRGAILFFVLTEMALVNSMYQYSLASYLEVFDFSLRKSLSNSVLPRRLKNIMSTLTYNVYNYGCTGNITMAIKQDKHSIYCYLTIATGITISIKPHPLRVQLLLFSPQWYDLDGPEQATFPMKYDESLSAFQKLLLLRCFRVDRVYRAVTDYVTVTMGEK</sequence>
<dbReference type="FunFam" id="1.10.8.1220:FF:000001">
    <property type="entry name" value="Dynein axonemal heavy chain 5"/>
    <property type="match status" value="1"/>
</dbReference>
<evidence type="ECO:0000259" key="13">
    <source>
        <dbReference type="Pfam" id="PF12781"/>
    </source>
</evidence>
<dbReference type="Ensembl" id="ENSLBET00000002096.1">
    <property type="protein sequence ID" value="ENSLBEP00000001976.1"/>
    <property type="gene ID" value="ENSLBEG00000001324.1"/>
</dbReference>
<evidence type="ECO:0000256" key="2">
    <source>
        <dbReference type="ARBA" id="ARBA00008887"/>
    </source>
</evidence>
<dbReference type="PANTHER" id="PTHR22878">
    <property type="entry name" value="DYNEIN HEAVY CHAIN 6, AXONEMAL-LIKE-RELATED"/>
    <property type="match status" value="1"/>
</dbReference>
<dbReference type="GO" id="GO:0045505">
    <property type="term" value="F:dynein intermediate chain binding"/>
    <property type="evidence" value="ECO:0007669"/>
    <property type="project" value="InterPro"/>
</dbReference>
<evidence type="ECO:0000256" key="4">
    <source>
        <dbReference type="ARBA" id="ARBA00022701"/>
    </source>
</evidence>
<dbReference type="GO" id="GO:0005874">
    <property type="term" value="C:microtubule"/>
    <property type="evidence" value="ECO:0007669"/>
    <property type="project" value="UniProtKB-KW"/>
</dbReference>
<accession>A0A3Q3E7J6</accession>
<dbReference type="PANTHER" id="PTHR22878:SF63">
    <property type="entry name" value="DYNEIN AXONEMAL HEAVY CHAIN 10"/>
    <property type="match status" value="1"/>
</dbReference>
<keyword evidence="15" id="KW-1185">Reference proteome</keyword>
<dbReference type="Proteomes" id="UP000261660">
    <property type="component" value="Unplaced"/>
</dbReference>
<dbReference type="GO" id="GO:0005930">
    <property type="term" value="C:axoneme"/>
    <property type="evidence" value="ECO:0007669"/>
    <property type="project" value="UniProtKB-SubCell"/>
</dbReference>
<dbReference type="Gene3D" id="3.40.50.300">
    <property type="entry name" value="P-loop containing nucleotide triphosphate hydrolases"/>
    <property type="match status" value="1"/>
</dbReference>
<evidence type="ECO:0000256" key="12">
    <source>
        <dbReference type="ARBA" id="ARBA00023273"/>
    </source>
</evidence>
<name>A0A3Q3E7J6_9LABR</name>
<keyword evidence="3" id="KW-0963">Cytoplasm</keyword>
<dbReference type="Pfam" id="PF12781">
    <property type="entry name" value="AAA_9"/>
    <property type="match status" value="1"/>
</dbReference>
<keyword evidence="5" id="KW-0547">Nucleotide-binding</keyword>
<dbReference type="Gene3D" id="1.10.8.1220">
    <property type="match status" value="1"/>
</dbReference>